<name>A0A9W7BLX8_9STRA</name>
<accession>A0A9W7BLX8</accession>
<evidence type="ECO:0000313" key="2">
    <source>
        <dbReference type="EMBL" id="GMH89514.1"/>
    </source>
</evidence>
<proteinExistence type="predicted"/>
<dbReference type="EMBL" id="BLQM01000431">
    <property type="protein sequence ID" value="GMH89514.1"/>
    <property type="molecule type" value="Genomic_DNA"/>
</dbReference>
<organism evidence="2 3">
    <name type="scientific">Triparma laevis f. inornata</name>
    <dbReference type="NCBI Taxonomy" id="1714386"/>
    <lineage>
        <taxon>Eukaryota</taxon>
        <taxon>Sar</taxon>
        <taxon>Stramenopiles</taxon>
        <taxon>Ochrophyta</taxon>
        <taxon>Bolidophyceae</taxon>
        <taxon>Parmales</taxon>
        <taxon>Triparmaceae</taxon>
        <taxon>Triparma</taxon>
    </lineage>
</organism>
<reference evidence="3" key="1">
    <citation type="journal article" date="2023" name="Commun. Biol.">
        <title>Genome analysis of Parmales, the sister group of diatoms, reveals the evolutionary specialization of diatoms from phago-mixotrophs to photoautotrophs.</title>
        <authorList>
            <person name="Ban H."/>
            <person name="Sato S."/>
            <person name="Yoshikawa S."/>
            <person name="Yamada K."/>
            <person name="Nakamura Y."/>
            <person name="Ichinomiya M."/>
            <person name="Sato N."/>
            <person name="Blanc-Mathieu R."/>
            <person name="Endo H."/>
            <person name="Kuwata A."/>
            <person name="Ogata H."/>
        </authorList>
    </citation>
    <scope>NUCLEOTIDE SEQUENCE [LARGE SCALE GENOMIC DNA]</scope>
</reference>
<dbReference type="AlphaFoldDB" id="A0A9W7BLX8"/>
<sequence length="122" mass="13193">MSSLSSQLNNLASQKSSRSSHTDAIGRGYGYTSNNASLSKNALFKATLVYESSKAASDVPTSLVRAKCFDCLKGLTNVSVTLSSFAEIIASPQTVNLERRLMTEEQNKSIDSKVEKVRPKIS</sequence>
<evidence type="ECO:0000256" key="1">
    <source>
        <dbReference type="SAM" id="MobiDB-lite"/>
    </source>
</evidence>
<gene>
    <name evidence="2" type="ORF">TL16_g11481</name>
</gene>
<evidence type="ECO:0000313" key="3">
    <source>
        <dbReference type="Proteomes" id="UP001162640"/>
    </source>
</evidence>
<comment type="caution">
    <text evidence="2">The sequence shown here is derived from an EMBL/GenBank/DDBJ whole genome shotgun (WGS) entry which is preliminary data.</text>
</comment>
<protein>
    <submittedName>
        <fullName evidence="2">Uncharacterized protein</fullName>
    </submittedName>
</protein>
<feature type="compositionally biased region" description="Low complexity" evidence="1">
    <location>
        <begin position="1"/>
        <end position="17"/>
    </location>
</feature>
<feature type="non-terminal residue" evidence="2">
    <location>
        <position position="122"/>
    </location>
</feature>
<dbReference type="Proteomes" id="UP001162640">
    <property type="component" value="Unassembled WGS sequence"/>
</dbReference>
<feature type="region of interest" description="Disordered" evidence="1">
    <location>
        <begin position="1"/>
        <end position="26"/>
    </location>
</feature>